<dbReference type="AlphaFoldDB" id="A0A840R3I3"/>
<feature type="domain" description="DTW" evidence="6">
    <location>
        <begin position="3"/>
        <end position="187"/>
    </location>
</feature>
<dbReference type="Proteomes" id="UP000536640">
    <property type="component" value="Unassembled WGS sequence"/>
</dbReference>
<evidence type="ECO:0000256" key="4">
    <source>
        <dbReference type="ARBA" id="ARBA00022694"/>
    </source>
</evidence>
<evidence type="ECO:0000259" key="6">
    <source>
        <dbReference type="SMART" id="SM01144"/>
    </source>
</evidence>
<dbReference type="EMBL" id="JACHHW010000003">
    <property type="protein sequence ID" value="MBB5186992.1"/>
    <property type="molecule type" value="Genomic_DNA"/>
</dbReference>
<evidence type="ECO:0000256" key="3">
    <source>
        <dbReference type="ARBA" id="ARBA00022691"/>
    </source>
</evidence>
<dbReference type="PANTHER" id="PTHR21392:SF0">
    <property type="entry name" value="TRNA-URIDINE AMINOCARBOXYPROPYLTRANSFERASE 2"/>
    <property type="match status" value="1"/>
</dbReference>
<keyword evidence="4" id="KW-0819">tRNA processing</keyword>
<evidence type="ECO:0000313" key="7">
    <source>
        <dbReference type="EMBL" id="MBB5186992.1"/>
    </source>
</evidence>
<gene>
    <name evidence="7" type="ORF">HNQ57_001255</name>
</gene>
<keyword evidence="8" id="KW-1185">Reference proteome</keyword>
<name>A0A840R3I3_9GAMM</name>
<dbReference type="InterPro" id="IPR005636">
    <property type="entry name" value="DTW"/>
</dbReference>
<keyword evidence="3" id="KW-0949">S-adenosyl-L-methionine</keyword>
<evidence type="ECO:0000256" key="2">
    <source>
        <dbReference type="ARBA" id="ARBA00022679"/>
    </source>
</evidence>
<dbReference type="Pfam" id="PF03942">
    <property type="entry name" value="DTW"/>
    <property type="match status" value="1"/>
</dbReference>
<evidence type="ECO:0000313" key="8">
    <source>
        <dbReference type="Proteomes" id="UP000536640"/>
    </source>
</evidence>
<evidence type="ECO:0000256" key="5">
    <source>
        <dbReference type="ARBA" id="ARBA00034489"/>
    </source>
</evidence>
<dbReference type="InterPro" id="IPR039262">
    <property type="entry name" value="DTWD2/TAPT"/>
</dbReference>
<organism evidence="7 8">
    <name type="scientific">Zhongshania antarctica</name>
    <dbReference type="NCBI Taxonomy" id="641702"/>
    <lineage>
        <taxon>Bacteria</taxon>
        <taxon>Pseudomonadati</taxon>
        <taxon>Pseudomonadota</taxon>
        <taxon>Gammaproteobacteria</taxon>
        <taxon>Cellvibrionales</taxon>
        <taxon>Spongiibacteraceae</taxon>
        <taxon>Zhongshania</taxon>
    </lineage>
</organism>
<comment type="caution">
    <text evidence="7">The sequence shown here is derived from an EMBL/GenBank/DDBJ whole genome shotgun (WGS) entry which is preliminary data.</text>
</comment>
<evidence type="ECO:0000256" key="1">
    <source>
        <dbReference type="ARBA" id="ARBA00012386"/>
    </source>
</evidence>
<keyword evidence="2" id="KW-0808">Transferase</keyword>
<dbReference type="GO" id="GO:0008033">
    <property type="term" value="P:tRNA processing"/>
    <property type="evidence" value="ECO:0007669"/>
    <property type="project" value="UniProtKB-KW"/>
</dbReference>
<dbReference type="EC" id="2.5.1.25" evidence="1"/>
<dbReference type="GO" id="GO:0016432">
    <property type="term" value="F:tRNA-uridine aminocarboxypropyltransferase activity"/>
    <property type="evidence" value="ECO:0007669"/>
    <property type="project" value="UniProtKB-EC"/>
</dbReference>
<dbReference type="PANTHER" id="PTHR21392">
    <property type="entry name" value="TRNA-URIDINE AMINOCARBOXYPROPYLTRANSFERASE 2"/>
    <property type="match status" value="1"/>
</dbReference>
<proteinExistence type="inferred from homology"/>
<reference evidence="7 8" key="1">
    <citation type="submission" date="2020-08" db="EMBL/GenBank/DDBJ databases">
        <title>Genomic Encyclopedia of Type Strains, Phase IV (KMG-IV): sequencing the most valuable type-strain genomes for metagenomic binning, comparative biology and taxonomic classification.</title>
        <authorList>
            <person name="Goeker M."/>
        </authorList>
    </citation>
    <scope>NUCLEOTIDE SEQUENCE [LARGE SCALE GENOMIC DNA]</scope>
    <source>
        <strain evidence="7 8">DSM 25701</strain>
    </source>
</reference>
<dbReference type="RefSeq" id="WP_184461731.1">
    <property type="nucleotide sequence ID" value="NZ_JACHHW010000003.1"/>
</dbReference>
<dbReference type="SMART" id="SM01144">
    <property type="entry name" value="DTW"/>
    <property type="match status" value="1"/>
</dbReference>
<accession>A0A840R3I3</accession>
<sequence length="198" mass="22381">MTKRQHCPHCDRPQRTCLCDVTVLRDCAYRLIILQDPKEAKHALSSAPLLAKSIRGSQLLVGEIFSPEEILGDHWQRDSVLIFPGDNSVSAADIQHRAIKNLILLDGTWRKVARIMHLNPWLNTLTHFTIAANNNSQYRIRRSPRADGLSTIEAGVCALNELHAPQDFSNVLLAFNKMIDMQIAAMGPETFDKNYIKR</sequence>
<comment type="similarity">
    <text evidence="5">Belongs to the TDD superfamily. DTWD2 family.</text>
</comment>
<protein>
    <recommendedName>
        <fullName evidence="1">tRNA-uridine aminocarboxypropyltransferase</fullName>
        <ecNumber evidence="1">2.5.1.25</ecNumber>
    </recommendedName>
</protein>